<name>X1B9U3_9ZZZZ</name>
<comment type="caution">
    <text evidence="1">The sequence shown here is derived from an EMBL/GenBank/DDBJ whole genome shotgun (WGS) entry which is preliminary data.</text>
</comment>
<dbReference type="AlphaFoldDB" id="X1B9U3"/>
<accession>X1B9U3</accession>
<proteinExistence type="predicted"/>
<evidence type="ECO:0000313" key="1">
    <source>
        <dbReference type="EMBL" id="GAG78027.1"/>
    </source>
</evidence>
<gene>
    <name evidence="1" type="ORF">S01H4_23445</name>
</gene>
<protein>
    <submittedName>
        <fullName evidence="1">Uncharacterized protein</fullName>
    </submittedName>
</protein>
<organism evidence="1">
    <name type="scientific">marine sediment metagenome</name>
    <dbReference type="NCBI Taxonomy" id="412755"/>
    <lineage>
        <taxon>unclassified sequences</taxon>
        <taxon>metagenomes</taxon>
        <taxon>ecological metagenomes</taxon>
    </lineage>
</organism>
<dbReference type="EMBL" id="BART01010879">
    <property type="protein sequence ID" value="GAG78027.1"/>
    <property type="molecule type" value="Genomic_DNA"/>
</dbReference>
<reference evidence="1" key="1">
    <citation type="journal article" date="2014" name="Front. Microbiol.">
        <title>High frequency of phylogenetically diverse reductive dehalogenase-homologous genes in deep subseafloor sedimentary metagenomes.</title>
        <authorList>
            <person name="Kawai M."/>
            <person name="Futagami T."/>
            <person name="Toyoda A."/>
            <person name="Takaki Y."/>
            <person name="Nishi S."/>
            <person name="Hori S."/>
            <person name="Arai W."/>
            <person name="Tsubouchi T."/>
            <person name="Morono Y."/>
            <person name="Uchiyama I."/>
            <person name="Ito T."/>
            <person name="Fujiyama A."/>
            <person name="Inagaki F."/>
            <person name="Takami H."/>
        </authorList>
    </citation>
    <scope>NUCLEOTIDE SEQUENCE</scope>
    <source>
        <strain evidence="1">Expedition CK06-06</strain>
    </source>
</reference>
<feature type="non-terminal residue" evidence="1">
    <location>
        <position position="1"/>
    </location>
</feature>
<sequence>ATILLWNEYLTSNQLAARSSRAGGAFCFPNNRNRQDLRPIFLKDPEDHHSSHIFAQELLLVYSESSYNP</sequence>